<dbReference type="SUPFAM" id="SSF53098">
    <property type="entry name" value="Ribonuclease H-like"/>
    <property type="match status" value="1"/>
</dbReference>
<proteinExistence type="predicted"/>
<dbReference type="AlphaFoldDB" id="A0A9P5X069"/>
<sequence length="215" mass="24325">IKLHLKPLAIAANIIQSAFCWLDEVLITFSHLLCAYQMLPMDSQDTEACNMIIWSLKSRWAKANQQVFIAAVILNPFFRLNLFQKTTYFTYGAIDTLLSDLWTHFFGDPAPIQLCNDIQAYLNNSGPQFGSFNRCCNDLHHAADGLKTSPDPLRVWEDAVIPRERPNGLYWLALHILSIYANLASCKCLFSTLGLILTKLWICLSNKCLLGLAKL</sequence>
<evidence type="ECO:0008006" key="3">
    <source>
        <dbReference type="Google" id="ProtNLM"/>
    </source>
</evidence>
<feature type="non-terminal residue" evidence="1">
    <location>
        <position position="1"/>
    </location>
</feature>
<gene>
    <name evidence="1" type="ORF">P691DRAFT_625249</name>
</gene>
<keyword evidence="2" id="KW-1185">Reference proteome</keyword>
<protein>
    <recommendedName>
        <fullName evidence="3">HAT C-terminal dimerisation domain-containing protein</fullName>
    </recommendedName>
</protein>
<name>A0A9P5X069_9AGAR</name>
<comment type="caution">
    <text evidence="1">The sequence shown here is derived from an EMBL/GenBank/DDBJ whole genome shotgun (WGS) entry which is preliminary data.</text>
</comment>
<dbReference type="InterPro" id="IPR012337">
    <property type="entry name" value="RNaseH-like_sf"/>
</dbReference>
<accession>A0A9P5X069</accession>
<dbReference type="EMBL" id="MU152463">
    <property type="protein sequence ID" value="KAF9440521.1"/>
    <property type="molecule type" value="Genomic_DNA"/>
</dbReference>
<feature type="non-terminal residue" evidence="1">
    <location>
        <position position="215"/>
    </location>
</feature>
<reference evidence="1" key="1">
    <citation type="submission" date="2020-11" db="EMBL/GenBank/DDBJ databases">
        <authorList>
            <consortium name="DOE Joint Genome Institute"/>
            <person name="Ahrendt S."/>
            <person name="Riley R."/>
            <person name="Andreopoulos W."/>
            <person name="Labutti K."/>
            <person name="Pangilinan J."/>
            <person name="Ruiz-Duenas F.J."/>
            <person name="Barrasa J.M."/>
            <person name="Sanchez-Garcia M."/>
            <person name="Camarero S."/>
            <person name="Miyauchi S."/>
            <person name="Serrano A."/>
            <person name="Linde D."/>
            <person name="Babiker R."/>
            <person name="Drula E."/>
            <person name="Ayuso-Fernandez I."/>
            <person name="Pacheco R."/>
            <person name="Padilla G."/>
            <person name="Ferreira P."/>
            <person name="Barriuso J."/>
            <person name="Kellner H."/>
            <person name="Castanera R."/>
            <person name="Alfaro M."/>
            <person name="Ramirez L."/>
            <person name="Pisabarro A.G."/>
            <person name="Kuo A."/>
            <person name="Tritt A."/>
            <person name="Lipzen A."/>
            <person name="He G."/>
            <person name="Yan M."/>
            <person name="Ng V."/>
            <person name="Cullen D."/>
            <person name="Martin F."/>
            <person name="Rosso M.-N."/>
            <person name="Henrissat B."/>
            <person name="Hibbett D."/>
            <person name="Martinez A.T."/>
            <person name="Grigoriev I.V."/>
        </authorList>
    </citation>
    <scope>NUCLEOTIDE SEQUENCE</scope>
    <source>
        <strain evidence="1">MF-IS2</strain>
    </source>
</reference>
<evidence type="ECO:0000313" key="2">
    <source>
        <dbReference type="Proteomes" id="UP000807342"/>
    </source>
</evidence>
<dbReference type="Proteomes" id="UP000807342">
    <property type="component" value="Unassembled WGS sequence"/>
</dbReference>
<organism evidence="1 2">
    <name type="scientific">Macrolepiota fuliginosa MF-IS2</name>
    <dbReference type="NCBI Taxonomy" id="1400762"/>
    <lineage>
        <taxon>Eukaryota</taxon>
        <taxon>Fungi</taxon>
        <taxon>Dikarya</taxon>
        <taxon>Basidiomycota</taxon>
        <taxon>Agaricomycotina</taxon>
        <taxon>Agaricomycetes</taxon>
        <taxon>Agaricomycetidae</taxon>
        <taxon>Agaricales</taxon>
        <taxon>Agaricineae</taxon>
        <taxon>Agaricaceae</taxon>
        <taxon>Macrolepiota</taxon>
    </lineage>
</organism>
<dbReference type="OrthoDB" id="3054508at2759"/>
<evidence type="ECO:0000313" key="1">
    <source>
        <dbReference type="EMBL" id="KAF9440521.1"/>
    </source>
</evidence>